<protein>
    <submittedName>
        <fullName evidence="2">Uncharacterized protein</fullName>
    </submittedName>
</protein>
<keyword evidence="1" id="KW-0732">Signal</keyword>
<accession>A0A286UB89</accession>
<dbReference type="Proteomes" id="UP000217199">
    <property type="component" value="Unassembled WGS sequence"/>
</dbReference>
<feature type="chain" id="PRO_5013910946" evidence="1">
    <location>
        <begin position="23"/>
        <end position="177"/>
    </location>
</feature>
<name>A0A286UB89_9AGAM</name>
<evidence type="ECO:0000313" key="2">
    <source>
        <dbReference type="EMBL" id="PAV16819.1"/>
    </source>
</evidence>
<evidence type="ECO:0000256" key="1">
    <source>
        <dbReference type="SAM" id="SignalP"/>
    </source>
</evidence>
<keyword evidence="3" id="KW-1185">Reference proteome</keyword>
<feature type="signal peptide" evidence="1">
    <location>
        <begin position="1"/>
        <end position="22"/>
    </location>
</feature>
<dbReference type="AlphaFoldDB" id="A0A286UB89"/>
<dbReference type="EMBL" id="NBII01000007">
    <property type="protein sequence ID" value="PAV16819.1"/>
    <property type="molecule type" value="Genomic_DNA"/>
</dbReference>
<gene>
    <name evidence="2" type="ORF">PNOK_0688300</name>
</gene>
<reference evidence="2 3" key="1">
    <citation type="journal article" date="2017" name="Mol. Ecol.">
        <title>Comparative and population genomic landscape of Phellinus noxius: A hypervariable fungus causing root rot in trees.</title>
        <authorList>
            <person name="Chung C.L."/>
            <person name="Lee T.J."/>
            <person name="Akiba M."/>
            <person name="Lee H.H."/>
            <person name="Kuo T.H."/>
            <person name="Liu D."/>
            <person name="Ke H.M."/>
            <person name="Yokoi T."/>
            <person name="Roa M.B."/>
            <person name="Lu M.J."/>
            <person name="Chang Y.Y."/>
            <person name="Ann P.J."/>
            <person name="Tsai J.N."/>
            <person name="Chen C.Y."/>
            <person name="Tzean S.S."/>
            <person name="Ota Y."/>
            <person name="Hattori T."/>
            <person name="Sahashi N."/>
            <person name="Liou R.F."/>
            <person name="Kikuchi T."/>
            <person name="Tsai I.J."/>
        </authorList>
    </citation>
    <scope>NUCLEOTIDE SEQUENCE [LARGE SCALE GENOMIC DNA]</scope>
    <source>
        <strain evidence="2 3">FFPRI411160</strain>
    </source>
</reference>
<organism evidence="2 3">
    <name type="scientific">Pyrrhoderma noxium</name>
    <dbReference type="NCBI Taxonomy" id="2282107"/>
    <lineage>
        <taxon>Eukaryota</taxon>
        <taxon>Fungi</taxon>
        <taxon>Dikarya</taxon>
        <taxon>Basidiomycota</taxon>
        <taxon>Agaricomycotina</taxon>
        <taxon>Agaricomycetes</taxon>
        <taxon>Hymenochaetales</taxon>
        <taxon>Hymenochaetaceae</taxon>
        <taxon>Pyrrhoderma</taxon>
    </lineage>
</organism>
<dbReference type="InParanoid" id="A0A286UB89"/>
<comment type="caution">
    <text evidence="2">The sequence shown here is derived from an EMBL/GenBank/DDBJ whole genome shotgun (WGS) entry which is preliminary data.</text>
</comment>
<evidence type="ECO:0000313" key="3">
    <source>
        <dbReference type="Proteomes" id="UP000217199"/>
    </source>
</evidence>
<proteinExistence type="predicted"/>
<sequence length="177" mass="18938">MFLSTFTYVLASTLALLSHTQALPTSSPSPRYFPQGTISSPANGTIILPGQSFDFYYNQRGDYCLSSYNFSVWLLTSPPGSSMIGDDSTMTGHYFGRFSYSSITNENPANPAPAQLTMPDFSKSSGGFGIGASGSSVPMYLAVLEEWDECAPTLGQHFSLAVNTLIYNGTSTTTPSS</sequence>
<dbReference type="OrthoDB" id="3944184at2759"/>